<evidence type="ECO:0000313" key="3">
    <source>
        <dbReference type="EMBL" id="KAG5672993.1"/>
    </source>
</evidence>
<accession>A0A9J6BSX7</accession>
<keyword evidence="1" id="KW-0560">Oxidoreductase</keyword>
<dbReference type="InterPro" id="IPR036291">
    <property type="entry name" value="NAD(P)-bd_dom_sf"/>
</dbReference>
<dbReference type="AlphaFoldDB" id="A0A9J6BSX7"/>
<dbReference type="Proteomes" id="UP001107558">
    <property type="component" value="Chromosome 3"/>
</dbReference>
<dbReference type="SUPFAM" id="SSF51735">
    <property type="entry name" value="NAD(P)-binding Rossmann-fold domains"/>
    <property type="match status" value="1"/>
</dbReference>
<dbReference type="Gene3D" id="3.40.50.720">
    <property type="entry name" value="NAD(P)-binding Rossmann-like Domain"/>
    <property type="match status" value="1"/>
</dbReference>
<sequence length="358" mass="40752">MEIITIIALVILVCVVLYIYKEFLNDPIKRRRTLFEIKMLWMGTKGNYEDAIMRKYNFVSLYKQPNKIVVLTGGNKGIGLGILRKLLECEMTVVLAVRNPKDARESVEKNIEPELRKDRVFYEVCDTSDLDAVKKFAKIVKEKFPAINLLINNAGILSAPYNVTKEGFISQMAINYLGHFMLTHLLVPQLKAGAELIGVKSRVINVASNVHEVGIINYKDFHCKKYYRASMAYANSKLATIMGTYQQEKLFREQNLPIHAYAPHPGVVDTDIFQKSLVNHIPGWKYFLFKSVEEGARTIIYAAIEPTLEAHGGVYLTNCLIHAPVNDMAHNDEECKKLFEYTCNMLNIKDFGKDDSSQ</sequence>
<organism evidence="3 4">
    <name type="scientific">Polypedilum vanderplanki</name>
    <name type="common">Sleeping chironomid midge</name>
    <dbReference type="NCBI Taxonomy" id="319348"/>
    <lineage>
        <taxon>Eukaryota</taxon>
        <taxon>Metazoa</taxon>
        <taxon>Ecdysozoa</taxon>
        <taxon>Arthropoda</taxon>
        <taxon>Hexapoda</taxon>
        <taxon>Insecta</taxon>
        <taxon>Pterygota</taxon>
        <taxon>Neoptera</taxon>
        <taxon>Endopterygota</taxon>
        <taxon>Diptera</taxon>
        <taxon>Nematocera</taxon>
        <taxon>Chironomoidea</taxon>
        <taxon>Chironomidae</taxon>
        <taxon>Chironominae</taxon>
        <taxon>Polypedilum</taxon>
        <taxon>Polypedilum</taxon>
    </lineage>
</organism>
<name>A0A9J6BSX7_POLVA</name>
<feature type="transmembrane region" description="Helical" evidence="2">
    <location>
        <begin position="6"/>
        <end position="24"/>
    </location>
</feature>
<dbReference type="EMBL" id="JADBJN010000003">
    <property type="protein sequence ID" value="KAG5672993.1"/>
    <property type="molecule type" value="Genomic_DNA"/>
</dbReference>
<dbReference type="Pfam" id="PF00106">
    <property type="entry name" value="adh_short"/>
    <property type="match status" value="1"/>
</dbReference>
<dbReference type="GO" id="GO:0016491">
    <property type="term" value="F:oxidoreductase activity"/>
    <property type="evidence" value="ECO:0007669"/>
    <property type="project" value="UniProtKB-KW"/>
</dbReference>
<keyword evidence="2" id="KW-0472">Membrane</keyword>
<gene>
    <name evidence="3" type="ORF">PVAND_003074</name>
</gene>
<evidence type="ECO:0000313" key="4">
    <source>
        <dbReference type="Proteomes" id="UP001107558"/>
    </source>
</evidence>
<proteinExistence type="predicted"/>
<dbReference type="OrthoDB" id="191139at2759"/>
<dbReference type="PRINTS" id="PR00081">
    <property type="entry name" value="GDHRDH"/>
</dbReference>
<keyword evidence="2" id="KW-0812">Transmembrane</keyword>
<dbReference type="InterPro" id="IPR002347">
    <property type="entry name" value="SDR_fam"/>
</dbReference>
<comment type="caution">
    <text evidence="3">The sequence shown here is derived from an EMBL/GenBank/DDBJ whole genome shotgun (WGS) entry which is preliminary data.</text>
</comment>
<keyword evidence="2" id="KW-1133">Transmembrane helix</keyword>
<protein>
    <submittedName>
        <fullName evidence="3">Uncharacterized protein</fullName>
    </submittedName>
</protein>
<keyword evidence="4" id="KW-1185">Reference proteome</keyword>
<reference evidence="3" key="1">
    <citation type="submission" date="2021-03" db="EMBL/GenBank/DDBJ databases">
        <title>Chromosome level genome of the anhydrobiotic midge Polypedilum vanderplanki.</title>
        <authorList>
            <person name="Yoshida Y."/>
            <person name="Kikawada T."/>
            <person name="Gusev O."/>
        </authorList>
    </citation>
    <scope>NUCLEOTIDE SEQUENCE</scope>
    <source>
        <strain evidence="3">NIAS01</strain>
        <tissue evidence="3">Whole body or cell culture</tissue>
    </source>
</reference>
<evidence type="ECO:0000256" key="2">
    <source>
        <dbReference type="SAM" id="Phobius"/>
    </source>
</evidence>
<dbReference type="PANTHER" id="PTHR43157">
    <property type="entry name" value="PHOSPHATIDYLINOSITOL-GLYCAN BIOSYNTHESIS CLASS F PROTEIN-RELATED"/>
    <property type="match status" value="1"/>
</dbReference>
<evidence type="ECO:0000256" key="1">
    <source>
        <dbReference type="ARBA" id="ARBA00023002"/>
    </source>
</evidence>
<dbReference type="PANTHER" id="PTHR43157:SF31">
    <property type="entry name" value="PHOSPHATIDYLINOSITOL-GLYCAN BIOSYNTHESIS CLASS F PROTEIN"/>
    <property type="match status" value="1"/>
</dbReference>